<dbReference type="OrthoDB" id="4582561at2759"/>
<feature type="transmembrane region" description="Helical" evidence="1">
    <location>
        <begin position="314"/>
        <end position="336"/>
    </location>
</feature>
<dbReference type="AlphaFoldDB" id="A0A8K0W3J1"/>
<evidence type="ECO:0000313" key="3">
    <source>
        <dbReference type="Proteomes" id="UP000813461"/>
    </source>
</evidence>
<gene>
    <name evidence="2" type="ORF">FB567DRAFT_544844</name>
</gene>
<evidence type="ECO:0000313" key="2">
    <source>
        <dbReference type="EMBL" id="KAH7093498.1"/>
    </source>
</evidence>
<dbReference type="Proteomes" id="UP000813461">
    <property type="component" value="Unassembled WGS sequence"/>
</dbReference>
<organism evidence="2 3">
    <name type="scientific">Paraphoma chrysanthemicola</name>
    <dbReference type="NCBI Taxonomy" id="798071"/>
    <lineage>
        <taxon>Eukaryota</taxon>
        <taxon>Fungi</taxon>
        <taxon>Dikarya</taxon>
        <taxon>Ascomycota</taxon>
        <taxon>Pezizomycotina</taxon>
        <taxon>Dothideomycetes</taxon>
        <taxon>Pleosporomycetidae</taxon>
        <taxon>Pleosporales</taxon>
        <taxon>Pleosporineae</taxon>
        <taxon>Phaeosphaeriaceae</taxon>
        <taxon>Paraphoma</taxon>
    </lineage>
</organism>
<feature type="transmembrane region" description="Helical" evidence="1">
    <location>
        <begin position="376"/>
        <end position="397"/>
    </location>
</feature>
<keyword evidence="1" id="KW-0812">Transmembrane</keyword>
<name>A0A8K0W3J1_9PLEO</name>
<feature type="transmembrane region" description="Helical" evidence="1">
    <location>
        <begin position="287"/>
        <end position="308"/>
    </location>
</feature>
<feature type="transmembrane region" description="Helical" evidence="1">
    <location>
        <begin position="478"/>
        <end position="503"/>
    </location>
</feature>
<accession>A0A8K0W3J1</accession>
<comment type="caution">
    <text evidence="2">The sequence shown here is derived from an EMBL/GenBank/DDBJ whole genome shotgun (WGS) entry which is preliminary data.</text>
</comment>
<keyword evidence="1" id="KW-0472">Membrane</keyword>
<protein>
    <submittedName>
        <fullName evidence="2">Uncharacterized protein</fullName>
    </submittedName>
</protein>
<keyword evidence="1" id="KW-1133">Transmembrane helix</keyword>
<keyword evidence="3" id="KW-1185">Reference proteome</keyword>
<feature type="transmembrane region" description="Helical" evidence="1">
    <location>
        <begin position="191"/>
        <end position="212"/>
    </location>
</feature>
<proteinExistence type="predicted"/>
<evidence type="ECO:0000256" key="1">
    <source>
        <dbReference type="SAM" id="Phobius"/>
    </source>
</evidence>
<feature type="transmembrane region" description="Helical" evidence="1">
    <location>
        <begin position="443"/>
        <end position="466"/>
    </location>
</feature>
<reference evidence="2" key="1">
    <citation type="journal article" date="2021" name="Nat. Commun.">
        <title>Genetic determinants of endophytism in the Arabidopsis root mycobiome.</title>
        <authorList>
            <person name="Mesny F."/>
            <person name="Miyauchi S."/>
            <person name="Thiergart T."/>
            <person name="Pickel B."/>
            <person name="Atanasova L."/>
            <person name="Karlsson M."/>
            <person name="Huettel B."/>
            <person name="Barry K.W."/>
            <person name="Haridas S."/>
            <person name="Chen C."/>
            <person name="Bauer D."/>
            <person name="Andreopoulos W."/>
            <person name="Pangilinan J."/>
            <person name="LaButti K."/>
            <person name="Riley R."/>
            <person name="Lipzen A."/>
            <person name="Clum A."/>
            <person name="Drula E."/>
            <person name="Henrissat B."/>
            <person name="Kohler A."/>
            <person name="Grigoriev I.V."/>
            <person name="Martin F.M."/>
            <person name="Hacquard S."/>
        </authorList>
    </citation>
    <scope>NUCLEOTIDE SEQUENCE</scope>
    <source>
        <strain evidence="2">MPI-SDFR-AT-0120</strain>
    </source>
</reference>
<sequence length="521" mass="57929">MYPFSLLLIIQAANRGTRQEFFNRFDLSNYPEFFYTPTARAEQPNSGLLNYFDTAEGVRTANCTNPAVVLGPTPPDAAQFNLWSCALFPNLTRDVRESRLSNASRATLLVDHVDTNISTSSQVTTFISTCLAAWCDNSEGCGKSICKPAQTTLDNKTILSAAGMDTCLDDICGVSRFSSPDIAGVGVVTSIFIQMSIACATTLALVACRIALARLYADRRVLGEKELSEHRQIRLKLHAVRTLQESLLITLDEFQRAQCCFAIAIDIASLITLYNGSGTVTRIDRSAITMATFAGTLPTIVVFATLLLHKIHDLSYTICLTSFTWILSLITGYLPLTRDLKEMKYSYIGAQPAACGYQSPAYVCKQWGIESTVEKFSWVASLLSAFTMAFIAMRYLLPFVPALVPKPLRKWLSKYSPKPVHIKFGTRVPAKLQLWELREALRALIYLALFISIVNCLVYVVMILAYIKRGNMNNEWSFGQVVAVSVWLPSLLSLVNDFMYGVVQGRSNPLPKTLRMIRLDE</sequence>
<dbReference type="EMBL" id="JAGMVJ010000002">
    <property type="protein sequence ID" value="KAH7093498.1"/>
    <property type="molecule type" value="Genomic_DNA"/>
</dbReference>